<sequence length="272" mass="29898">MEQVLKDKEEEKKKEVRKEVGRSELRRGMEQTGQNGQEHKGVASGLDRGVRWREPAQGGRKGILKGSVAPALASGNTANAALVATSTAKEVSDKRVKAFRKGGLAASLAEIADEARITSFRPLELDDYRIVFISSGLRIDCILTLYSRTGSKNGKHTAITDSPSVSAVSYIGLQIFEHHHASHFSAYPYSTAIVNANQFLFIQPIRFLMVLPRSSISLQPDFTLDEEYMNHFRQFKSQEAHLAALVKAFNSQGKKGARNTEDVDDDSADAGC</sequence>
<evidence type="ECO:0000313" key="2">
    <source>
        <dbReference type="EMBL" id="RXW12721.1"/>
    </source>
</evidence>
<keyword evidence="3" id="KW-1185">Reference proteome</keyword>
<feature type="region of interest" description="Disordered" evidence="1">
    <location>
        <begin position="1"/>
        <end position="50"/>
    </location>
</feature>
<comment type="caution">
    <text evidence="2">The sequence shown here is derived from an EMBL/GenBank/DDBJ whole genome shotgun (WGS) entry which is preliminary data.</text>
</comment>
<dbReference type="OrthoDB" id="3065650at2759"/>
<accession>A0A4Q2D2Z9</accession>
<proteinExistence type="predicted"/>
<protein>
    <submittedName>
        <fullName evidence="2">Uncharacterized protein</fullName>
    </submittedName>
</protein>
<feature type="compositionally biased region" description="Basic and acidic residues" evidence="1">
    <location>
        <begin position="1"/>
        <end position="29"/>
    </location>
</feature>
<dbReference type="EMBL" id="SDEE01001144">
    <property type="protein sequence ID" value="RXW12721.1"/>
    <property type="molecule type" value="Genomic_DNA"/>
</dbReference>
<dbReference type="Proteomes" id="UP000290288">
    <property type="component" value="Unassembled WGS sequence"/>
</dbReference>
<dbReference type="AlphaFoldDB" id="A0A4Q2D2Z9"/>
<dbReference type="STRING" id="2316362.A0A4Q2D2Z9"/>
<name>A0A4Q2D2Z9_9AGAR</name>
<evidence type="ECO:0000313" key="3">
    <source>
        <dbReference type="Proteomes" id="UP000290288"/>
    </source>
</evidence>
<reference evidence="2 3" key="1">
    <citation type="submission" date="2019-01" db="EMBL/GenBank/DDBJ databases">
        <title>Draft genome sequence of Psathyrella aberdarensis IHI B618.</title>
        <authorList>
            <person name="Buettner E."/>
            <person name="Kellner H."/>
        </authorList>
    </citation>
    <scope>NUCLEOTIDE SEQUENCE [LARGE SCALE GENOMIC DNA]</scope>
    <source>
        <strain evidence="2 3">IHI B618</strain>
    </source>
</reference>
<evidence type="ECO:0000256" key="1">
    <source>
        <dbReference type="SAM" id="MobiDB-lite"/>
    </source>
</evidence>
<organism evidence="2 3">
    <name type="scientific">Candolleomyces aberdarensis</name>
    <dbReference type="NCBI Taxonomy" id="2316362"/>
    <lineage>
        <taxon>Eukaryota</taxon>
        <taxon>Fungi</taxon>
        <taxon>Dikarya</taxon>
        <taxon>Basidiomycota</taxon>
        <taxon>Agaricomycotina</taxon>
        <taxon>Agaricomycetes</taxon>
        <taxon>Agaricomycetidae</taxon>
        <taxon>Agaricales</taxon>
        <taxon>Agaricineae</taxon>
        <taxon>Psathyrellaceae</taxon>
        <taxon>Candolleomyces</taxon>
    </lineage>
</organism>
<gene>
    <name evidence="2" type="ORF">EST38_g13134</name>
</gene>